<dbReference type="Pfam" id="PF13181">
    <property type="entry name" value="TPR_8"/>
    <property type="match status" value="1"/>
</dbReference>
<dbReference type="InterPro" id="IPR003594">
    <property type="entry name" value="HATPase_dom"/>
</dbReference>
<dbReference type="PANTHER" id="PTHR24421:SF10">
    <property type="entry name" value="NITRATE_NITRITE SENSOR PROTEIN NARQ"/>
    <property type="match status" value="1"/>
</dbReference>
<dbReference type="InterPro" id="IPR011990">
    <property type="entry name" value="TPR-like_helical_dom_sf"/>
</dbReference>
<dbReference type="SMART" id="SM00028">
    <property type="entry name" value="TPR"/>
    <property type="match status" value="7"/>
</dbReference>
<keyword evidence="7" id="KW-0175">Coiled coil</keyword>
<keyword evidence="3" id="KW-0808">Transferase</keyword>
<dbReference type="SUPFAM" id="SSF48452">
    <property type="entry name" value="TPR-like"/>
    <property type="match status" value="2"/>
</dbReference>
<feature type="repeat" description="TPR" evidence="6">
    <location>
        <begin position="155"/>
        <end position="188"/>
    </location>
</feature>
<dbReference type="InterPro" id="IPR036890">
    <property type="entry name" value="HATPase_C_sf"/>
</dbReference>
<comment type="catalytic activity">
    <reaction evidence="1">
        <text>ATP + protein L-histidine = ADP + protein N-phospho-L-histidine.</text>
        <dbReference type="EC" id="2.7.13.3"/>
    </reaction>
</comment>
<evidence type="ECO:0000313" key="11">
    <source>
        <dbReference type="Proteomes" id="UP000619238"/>
    </source>
</evidence>
<dbReference type="PROSITE" id="PS50005">
    <property type="entry name" value="TPR"/>
    <property type="match status" value="1"/>
</dbReference>
<evidence type="ECO:0000256" key="3">
    <source>
        <dbReference type="ARBA" id="ARBA00022679"/>
    </source>
</evidence>
<dbReference type="SMART" id="SM00387">
    <property type="entry name" value="HATPase_c"/>
    <property type="match status" value="1"/>
</dbReference>
<dbReference type="Gene3D" id="1.25.40.10">
    <property type="entry name" value="Tetratricopeptide repeat domain"/>
    <property type="match status" value="2"/>
</dbReference>
<evidence type="ECO:0000256" key="1">
    <source>
        <dbReference type="ARBA" id="ARBA00000085"/>
    </source>
</evidence>
<dbReference type="Gene3D" id="1.20.5.1930">
    <property type="match status" value="1"/>
</dbReference>
<dbReference type="InterPro" id="IPR005467">
    <property type="entry name" value="His_kinase_dom"/>
</dbReference>
<evidence type="ECO:0000256" key="2">
    <source>
        <dbReference type="ARBA" id="ARBA00012438"/>
    </source>
</evidence>
<dbReference type="InterPro" id="IPR050482">
    <property type="entry name" value="Sensor_HK_TwoCompSys"/>
</dbReference>
<comment type="caution">
    <text evidence="10">The sequence shown here is derived from an EMBL/GenBank/DDBJ whole genome shotgun (WGS) entry which is preliminary data.</text>
</comment>
<proteinExistence type="predicted"/>
<keyword evidence="8" id="KW-1133">Transmembrane helix</keyword>
<keyword evidence="8" id="KW-0812">Transmembrane</keyword>
<dbReference type="PANTHER" id="PTHR24421">
    <property type="entry name" value="NITRATE/NITRITE SENSOR PROTEIN NARX-RELATED"/>
    <property type="match status" value="1"/>
</dbReference>
<dbReference type="InterPro" id="IPR019734">
    <property type="entry name" value="TPR_rpt"/>
</dbReference>
<dbReference type="InterPro" id="IPR004358">
    <property type="entry name" value="Sig_transdc_His_kin-like_C"/>
</dbReference>
<dbReference type="PRINTS" id="PR00344">
    <property type="entry name" value="BCTRLSENSOR"/>
</dbReference>
<dbReference type="Pfam" id="PF02518">
    <property type="entry name" value="HATPase_c"/>
    <property type="match status" value="1"/>
</dbReference>
<keyword evidence="11" id="KW-1185">Reference proteome</keyword>
<evidence type="ECO:0000256" key="6">
    <source>
        <dbReference type="PROSITE-ProRule" id="PRU00339"/>
    </source>
</evidence>
<evidence type="ECO:0000256" key="7">
    <source>
        <dbReference type="SAM" id="Coils"/>
    </source>
</evidence>
<dbReference type="EMBL" id="JACGWS010000001">
    <property type="protein sequence ID" value="MBC8753042.1"/>
    <property type="molecule type" value="Genomic_DNA"/>
</dbReference>
<dbReference type="Proteomes" id="UP000619238">
    <property type="component" value="Unassembled WGS sequence"/>
</dbReference>
<evidence type="ECO:0000256" key="5">
    <source>
        <dbReference type="ARBA" id="ARBA00023012"/>
    </source>
</evidence>
<feature type="domain" description="Histidine kinase" evidence="9">
    <location>
        <begin position="550"/>
        <end position="640"/>
    </location>
</feature>
<keyword evidence="4" id="KW-0418">Kinase</keyword>
<gene>
    <name evidence="10" type="ORF">H2O64_00055</name>
</gene>
<dbReference type="RefSeq" id="WP_187560091.1">
    <property type="nucleotide sequence ID" value="NZ_JACGWS010000001.1"/>
</dbReference>
<keyword evidence="6" id="KW-0802">TPR repeat</keyword>
<organism evidence="10 11">
    <name type="scientific">Kordia aestuariivivens</name>
    <dbReference type="NCBI Taxonomy" id="2759037"/>
    <lineage>
        <taxon>Bacteria</taxon>
        <taxon>Pseudomonadati</taxon>
        <taxon>Bacteroidota</taxon>
        <taxon>Flavobacteriia</taxon>
        <taxon>Flavobacteriales</taxon>
        <taxon>Flavobacteriaceae</taxon>
        <taxon>Kordia</taxon>
    </lineage>
</organism>
<keyword evidence="8" id="KW-0472">Membrane</keyword>
<dbReference type="Gene3D" id="3.30.565.10">
    <property type="entry name" value="Histidine kinase-like ATPase, C-terminal domain"/>
    <property type="match status" value="1"/>
</dbReference>
<feature type="coiled-coil region" evidence="7">
    <location>
        <begin position="359"/>
        <end position="386"/>
    </location>
</feature>
<dbReference type="CDD" id="cd16917">
    <property type="entry name" value="HATPase_UhpB-NarQ-NarX-like"/>
    <property type="match status" value="1"/>
</dbReference>
<name>A0ABR7Q3B6_9FLAO</name>
<protein>
    <recommendedName>
        <fullName evidence="2">histidine kinase</fullName>
        <ecNumber evidence="2">2.7.13.3</ecNumber>
    </recommendedName>
</protein>
<reference evidence="10 11" key="1">
    <citation type="submission" date="2020-07" db="EMBL/GenBank/DDBJ databases">
        <title>Description of Kordia aestuariivivens sp. nov., isolated from a tidal flat.</title>
        <authorList>
            <person name="Park S."/>
            <person name="Yoon J.-H."/>
        </authorList>
    </citation>
    <scope>NUCLEOTIDE SEQUENCE [LARGE SCALE GENOMIC DNA]</scope>
    <source>
        <strain evidence="10 11">YSTF-M3</strain>
    </source>
</reference>
<sequence length="640" mass="72911">MRSLLVFLLLFPCFFWGQTPEIDSLTLSLNSTSDSYESAKIKLQLAKLYERVDLAKAKTYAYEALLFNTNDSLLAETTNEVGRLHFFTGKLDSAVLYFENSKALLSKLKDSNRAAIVNISLGAISLRQGNYEKTIKILTESAAFFENKKDDLNAAKCYSNIASAFAELENYDKAIEYSEKALRIFNENDFVQFQLITLPNLATQYFKKGDTIKAIGYYSKAETLAKNLNDKRSLSLIYNNLGNIYLESETQKAKEYLEKAHQLKTELNLKSGIEITESNLGLIYLKNKEYQKAISYLEKAKPVVKGKQLTVVYTYLKSAYEGLNDHKKALYFSEKARILNDSLLSIENQKTILDIQTKYETEIKEKEILQLQAENLEVNYKRKQNRNLLFAALGILLITLFIVYMLLKNAKRKRIIMEQGLTIKEQEFNQLLKTKELEGIDAILDAQEQERTDMAADLHDNLGSKVATLKLYIESYDTKEEFTNHYDKIKNLLDTTYGEIRNISKNKNFGARIDKGLIPSTKAIANQISETKKLHIDVINIDVKNRLKNAQEIQLFRIIQELLTNIIKHANASEASVQFSEENNILNIIVEDNGKGFNMTKKAEGIGLINIEKRVEKLHGELFIDASEGNGTTVILNIPL</sequence>
<dbReference type="PROSITE" id="PS50109">
    <property type="entry name" value="HIS_KIN"/>
    <property type="match status" value="1"/>
</dbReference>
<evidence type="ECO:0000256" key="4">
    <source>
        <dbReference type="ARBA" id="ARBA00022777"/>
    </source>
</evidence>
<dbReference type="Pfam" id="PF13424">
    <property type="entry name" value="TPR_12"/>
    <property type="match status" value="2"/>
</dbReference>
<feature type="transmembrane region" description="Helical" evidence="8">
    <location>
        <begin position="388"/>
        <end position="407"/>
    </location>
</feature>
<evidence type="ECO:0000313" key="10">
    <source>
        <dbReference type="EMBL" id="MBC8753042.1"/>
    </source>
</evidence>
<dbReference type="SUPFAM" id="SSF55874">
    <property type="entry name" value="ATPase domain of HSP90 chaperone/DNA topoisomerase II/histidine kinase"/>
    <property type="match status" value="1"/>
</dbReference>
<evidence type="ECO:0000256" key="8">
    <source>
        <dbReference type="SAM" id="Phobius"/>
    </source>
</evidence>
<dbReference type="EC" id="2.7.13.3" evidence="2"/>
<keyword evidence="5" id="KW-0902">Two-component regulatory system</keyword>
<accession>A0ABR7Q3B6</accession>
<evidence type="ECO:0000259" key="9">
    <source>
        <dbReference type="PROSITE" id="PS50109"/>
    </source>
</evidence>